<evidence type="ECO:0000256" key="1">
    <source>
        <dbReference type="SAM" id="MobiDB-lite"/>
    </source>
</evidence>
<organism evidence="2 3">
    <name type="scientific">Microdochium bolleyi</name>
    <dbReference type="NCBI Taxonomy" id="196109"/>
    <lineage>
        <taxon>Eukaryota</taxon>
        <taxon>Fungi</taxon>
        <taxon>Dikarya</taxon>
        <taxon>Ascomycota</taxon>
        <taxon>Pezizomycotina</taxon>
        <taxon>Sordariomycetes</taxon>
        <taxon>Xylariomycetidae</taxon>
        <taxon>Xylariales</taxon>
        <taxon>Microdochiaceae</taxon>
        <taxon>Microdochium</taxon>
    </lineage>
</organism>
<proteinExistence type="predicted"/>
<name>A0A136J3Y0_9PEZI</name>
<keyword evidence="3" id="KW-1185">Reference proteome</keyword>
<dbReference type="Proteomes" id="UP000070501">
    <property type="component" value="Unassembled WGS sequence"/>
</dbReference>
<feature type="compositionally biased region" description="Polar residues" evidence="1">
    <location>
        <begin position="433"/>
        <end position="446"/>
    </location>
</feature>
<dbReference type="AlphaFoldDB" id="A0A136J3Y0"/>
<dbReference type="InterPro" id="IPR052058">
    <property type="entry name" value="Alcohol_O-acetyltransferase"/>
</dbReference>
<dbReference type="OrthoDB" id="2150604at2759"/>
<evidence type="ECO:0000313" key="3">
    <source>
        <dbReference type="Proteomes" id="UP000070501"/>
    </source>
</evidence>
<dbReference type="InterPro" id="IPR023213">
    <property type="entry name" value="CAT-like_dom_sf"/>
</dbReference>
<dbReference type="PANTHER" id="PTHR28037:SF1">
    <property type="entry name" value="ALCOHOL O-ACETYLTRANSFERASE 1-RELATED"/>
    <property type="match status" value="1"/>
</dbReference>
<dbReference type="Pfam" id="PF07247">
    <property type="entry name" value="AATase"/>
    <property type="match status" value="1"/>
</dbReference>
<dbReference type="EMBL" id="KQ964249">
    <property type="protein sequence ID" value="KXJ91887.1"/>
    <property type="molecule type" value="Genomic_DNA"/>
</dbReference>
<dbReference type="Gene3D" id="3.30.559.30">
    <property type="entry name" value="Nonribosomal peptide synthetase, condensation domain"/>
    <property type="match status" value="1"/>
</dbReference>
<dbReference type="PANTHER" id="PTHR28037">
    <property type="entry name" value="ALCOHOL O-ACETYLTRANSFERASE 1-RELATED"/>
    <property type="match status" value="1"/>
</dbReference>
<sequence>MTTAAMASPSPIVRPTGSINMWNTARHSLGIYRCVVNTSTYTVPDNLRTCRSLKTAVQRALAQVVQRHGVLRVGIVDEDTDKPSFVHIRQLDLNQMVHWVEKIGHESDSVDSVDGLLRATEKQHNQVWEDLGNKPGWKLLVHESRRDGIPTSLDISLCFHHAYMDGGSTYIFHQDLLRALNDQEVTADPETPFSATMHFPSPPVLAAATEDLIPFKISVLFLITMLWTEIIRDAVLPSWLRQPTPPDRIPWTGKPINPEPHRANLRCIRISSASLTALLRACRAQRATLTTLLQGLVAASLSARLPPAGEGAALCFQSSCPVALGRFARAPHDHKTELHCLVTGVSHRIEPETVAALRRAQSDGGGGDADADADADADEIIWNIARASTTQLRAKVASLPQDDKVALMTWISNWQQFFVKKFGKKREDTFEVSNLGSMSAGQTGRESSSSSSHPASQRWQIDRAMFSQGANVTGSAFALNVAGVEGEGVWVTVSWQEGIVDTGLMEGVVGDVQRWADEFPERERFY</sequence>
<reference evidence="3" key="1">
    <citation type="submission" date="2016-02" db="EMBL/GenBank/DDBJ databases">
        <title>Draft genome sequence of Microdochium bolleyi, a fungal endophyte of beachgrass.</title>
        <authorList>
            <consortium name="DOE Joint Genome Institute"/>
            <person name="David A.S."/>
            <person name="May G."/>
            <person name="Haridas S."/>
            <person name="Lim J."/>
            <person name="Wang M."/>
            <person name="Labutti K."/>
            <person name="Lipzen A."/>
            <person name="Barry K."/>
            <person name="Grigoriev I.V."/>
        </authorList>
    </citation>
    <scope>NUCLEOTIDE SEQUENCE [LARGE SCALE GENOMIC DNA]</scope>
    <source>
        <strain evidence="3">J235TASD1</strain>
    </source>
</reference>
<dbReference type="STRING" id="196109.A0A136J3Y0"/>
<protein>
    <recommendedName>
        <fullName evidence="4">Alcohol acetyltransferase</fullName>
    </recommendedName>
</protein>
<evidence type="ECO:0008006" key="4">
    <source>
        <dbReference type="Google" id="ProtNLM"/>
    </source>
</evidence>
<dbReference type="InterPro" id="IPR010828">
    <property type="entry name" value="Atf2/Sli1-like"/>
</dbReference>
<feature type="region of interest" description="Disordered" evidence="1">
    <location>
        <begin position="433"/>
        <end position="457"/>
    </location>
</feature>
<accession>A0A136J3Y0</accession>
<gene>
    <name evidence="2" type="ORF">Micbo1qcDRAFT_233249</name>
</gene>
<dbReference type="InParanoid" id="A0A136J3Y0"/>
<dbReference type="SUPFAM" id="SSF52777">
    <property type="entry name" value="CoA-dependent acyltransferases"/>
    <property type="match status" value="1"/>
</dbReference>
<evidence type="ECO:0000313" key="2">
    <source>
        <dbReference type="EMBL" id="KXJ91887.1"/>
    </source>
</evidence>
<dbReference type="GO" id="GO:0008080">
    <property type="term" value="F:N-acetyltransferase activity"/>
    <property type="evidence" value="ECO:0007669"/>
    <property type="project" value="TreeGrafter"/>
</dbReference>
<dbReference type="Gene3D" id="3.30.559.10">
    <property type="entry name" value="Chloramphenicol acetyltransferase-like domain"/>
    <property type="match status" value="1"/>
</dbReference>
<dbReference type="FunCoup" id="A0A136J3Y0">
    <property type="interactions" value="6"/>
</dbReference>